<reference evidence="4 5" key="1">
    <citation type="submission" date="2015-03" db="EMBL/GenBank/DDBJ databases">
        <authorList>
            <person name="Zheng J."/>
            <person name="Ganezle M."/>
        </authorList>
    </citation>
    <scope>NUCLEOTIDE SEQUENCE [LARGE SCALE GENOMIC DNA]</scope>
    <source>
        <strain evidence="4 5">LP38</strain>
    </source>
</reference>
<protein>
    <submittedName>
        <fullName evidence="4">Acetyltransferase</fullName>
    </submittedName>
</protein>
<dbReference type="RefSeq" id="WP_045808439.1">
    <property type="nucleotide sequence ID" value="NZ_JZCR01000025.1"/>
</dbReference>
<dbReference type="STRING" id="216463.VC81_12770"/>
<proteinExistence type="predicted"/>
<sequence length="156" mass="17087">MQLHDNPPRTPALVAQLVTIWAAAVRATHTFLSPAEITAIQAYVPTALTQVPDLCVAVDDQQRPVGFMGVADHHLEMLFLDPAVRGRGLGRQLLTHGIAAYQVTSLTVNEQNPQARGFYEHLGFRVTERHAVDEQGQPYPVLTMVLPADAGPENFD</sequence>
<dbReference type="InterPro" id="IPR016181">
    <property type="entry name" value="Acyl_CoA_acyltransferase"/>
</dbReference>
<evidence type="ECO:0000256" key="2">
    <source>
        <dbReference type="ARBA" id="ARBA00023315"/>
    </source>
</evidence>
<comment type="caution">
    <text evidence="4">The sequence shown here is derived from an EMBL/GenBank/DDBJ whole genome shotgun (WGS) entry which is preliminary data.</text>
</comment>
<accession>A0A0F3RNY1</accession>
<keyword evidence="2" id="KW-0012">Acyltransferase</keyword>
<dbReference type="SUPFAM" id="SSF55729">
    <property type="entry name" value="Acyl-CoA N-acyltransferases (Nat)"/>
    <property type="match status" value="1"/>
</dbReference>
<organism evidence="4 5">
    <name type="scientific">Levilactobacillus spicheri</name>
    <dbReference type="NCBI Taxonomy" id="216463"/>
    <lineage>
        <taxon>Bacteria</taxon>
        <taxon>Bacillati</taxon>
        <taxon>Bacillota</taxon>
        <taxon>Bacilli</taxon>
        <taxon>Lactobacillales</taxon>
        <taxon>Lactobacillaceae</taxon>
        <taxon>Levilactobacillus</taxon>
    </lineage>
</organism>
<evidence type="ECO:0000256" key="1">
    <source>
        <dbReference type="ARBA" id="ARBA00022679"/>
    </source>
</evidence>
<evidence type="ECO:0000259" key="3">
    <source>
        <dbReference type="PROSITE" id="PS51186"/>
    </source>
</evidence>
<dbReference type="Gene3D" id="3.40.630.30">
    <property type="match status" value="1"/>
</dbReference>
<dbReference type="InterPro" id="IPR000182">
    <property type="entry name" value="GNAT_dom"/>
</dbReference>
<dbReference type="PANTHER" id="PTHR43800:SF1">
    <property type="entry name" value="PEPTIDYL-LYSINE N-ACETYLTRANSFERASE YJAB"/>
    <property type="match status" value="1"/>
</dbReference>
<dbReference type="PROSITE" id="PS51186">
    <property type="entry name" value="GNAT"/>
    <property type="match status" value="1"/>
</dbReference>
<dbReference type="Pfam" id="PF13673">
    <property type="entry name" value="Acetyltransf_10"/>
    <property type="match status" value="1"/>
</dbReference>
<name>A0A0F3RNY1_9LACO</name>
<dbReference type="PANTHER" id="PTHR43800">
    <property type="entry name" value="PEPTIDYL-LYSINE N-ACETYLTRANSFERASE YJAB"/>
    <property type="match status" value="1"/>
</dbReference>
<dbReference type="OrthoDB" id="9789605at2"/>
<dbReference type="PATRIC" id="fig|216463.3.peg.1812"/>
<evidence type="ECO:0000313" key="5">
    <source>
        <dbReference type="Proteomes" id="UP000033491"/>
    </source>
</evidence>
<evidence type="ECO:0000313" key="4">
    <source>
        <dbReference type="EMBL" id="KJW11661.1"/>
    </source>
</evidence>
<dbReference type="EMBL" id="JZCR01000025">
    <property type="protein sequence ID" value="KJW11661.1"/>
    <property type="molecule type" value="Genomic_DNA"/>
</dbReference>
<feature type="domain" description="N-acetyltransferase" evidence="3">
    <location>
        <begin position="18"/>
        <end position="149"/>
    </location>
</feature>
<gene>
    <name evidence="4" type="ORF">VC81_12770</name>
</gene>
<dbReference type="AlphaFoldDB" id="A0A0F3RNY1"/>
<dbReference type="NCBIfam" id="NF007807">
    <property type="entry name" value="PRK10514.1"/>
    <property type="match status" value="1"/>
</dbReference>
<keyword evidence="1 4" id="KW-0808">Transferase</keyword>
<dbReference type="CDD" id="cd04301">
    <property type="entry name" value="NAT_SF"/>
    <property type="match status" value="1"/>
</dbReference>
<dbReference type="Proteomes" id="UP000033491">
    <property type="component" value="Unassembled WGS sequence"/>
</dbReference>
<dbReference type="GO" id="GO:0016747">
    <property type="term" value="F:acyltransferase activity, transferring groups other than amino-acyl groups"/>
    <property type="evidence" value="ECO:0007669"/>
    <property type="project" value="InterPro"/>
</dbReference>